<name>B0E215_LACBS</name>
<feature type="transmembrane region" description="Helical" evidence="1">
    <location>
        <begin position="106"/>
        <end position="125"/>
    </location>
</feature>
<reference evidence="2 3" key="1">
    <citation type="journal article" date="2008" name="Nature">
        <title>The genome of Laccaria bicolor provides insights into mycorrhizal symbiosis.</title>
        <authorList>
            <person name="Martin F."/>
            <person name="Aerts A."/>
            <person name="Ahren D."/>
            <person name="Brun A."/>
            <person name="Danchin E.G.J."/>
            <person name="Duchaussoy F."/>
            <person name="Gibon J."/>
            <person name="Kohler A."/>
            <person name="Lindquist E."/>
            <person name="Pereda V."/>
            <person name="Salamov A."/>
            <person name="Shapiro H.J."/>
            <person name="Wuyts J."/>
            <person name="Blaudez D."/>
            <person name="Buee M."/>
            <person name="Brokstein P."/>
            <person name="Canbaeck B."/>
            <person name="Cohen D."/>
            <person name="Courty P.E."/>
            <person name="Coutinho P.M."/>
            <person name="Delaruelle C."/>
            <person name="Detter J.C."/>
            <person name="Deveau A."/>
            <person name="DiFazio S."/>
            <person name="Duplessis S."/>
            <person name="Fraissinet-Tachet L."/>
            <person name="Lucic E."/>
            <person name="Frey-Klett P."/>
            <person name="Fourrey C."/>
            <person name="Feussner I."/>
            <person name="Gay G."/>
            <person name="Grimwood J."/>
            <person name="Hoegger P.J."/>
            <person name="Jain P."/>
            <person name="Kilaru S."/>
            <person name="Labbe J."/>
            <person name="Lin Y.C."/>
            <person name="Legue V."/>
            <person name="Le Tacon F."/>
            <person name="Marmeisse R."/>
            <person name="Melayah D."/>
            <person name="Montanini B."/>
            <person name="Muratet M."/>
            <person name="Nehls U."/>
            <person name="Niculita-Hirzel H."/>
            <person name="Oudot-Le Secq M.P."/>
            <person name="Peter M."/>
            <person name="Quesneville H."/>
            <person name="Rajashekar B."/>
            <person name="Reich M."/>
            <person name="Rouhier N."/>
            <person name="Schmutz J."/>
            <person name="Yin T."/>
            <person name="Chalot M."/>
            <person name="Henrissat B."/>
            <person name="Kuees U."/>
            <person name="Lucas S."/>
            <person name="Van de Peer Y."/>
            <person name="Podila G.K."/>
            <person name="Polle A."/>
            <person name="Pukkila P.J."/>
            <person name="Richardson P.M."/>
            <person name="Rouze P."/>
            <person name="Sanders I.R."/>
            <person name="Stajich J.E."/>
            <person name="Tunlid A."/>
            <person name="Tuskan G."/>
            <person name="Grigoriev I.V."/>
        </authorList>
    </citation>
    <scope>NUCLEOTIDE SEQUENCE [LARGE SCALE GENOMIC DNA]</scope>
    <source>
        <strain evidence="3">S238N-H82 / ATCC MYA-4686</strain>
    </source>
</reference>
<protein>
    <submittedName>
        <fullName evidence="2">Predicted protein</fullName>
    </submittedName>
</protein>
<dbReference type="RefSeq" id="XP_001890225.1">
    <property type="nucleotide sequence ID" value="XM_001890190.1"/>
</dbReference>
<keyword evidence="1" id="KW-1133">Transmembrane helix</keyword>
<gene>
    <name evidence="2" type="ORF">LACBIDRAFT_335338</name>
</gene>
<sequence>MVSNSHILRVQSRATPHPLPSGDLNASDTWGNAHIKLADVRVDNLLAPQAVLTATTTIKFCRLHETLHVESTTTLFSTNVDSRDSQPTPSPSDIVAWDGVCFRIRFFWLFVWQTIVSVLASYVNLAADHDFHDEDSLVFGYASAMASDLPTSFPIYIATRRQTRTFAQTLLPISDTSLDFFDSERRSWIRPENSGNVLRSDNTVFP</sequence>
<proteinExistence type="predicted"/>
<dbReference type="Proteomes" id="UP000001194">
    <property type="component" value="Unassembled WGS sequence"/>
</dbReference>
<feature type="transmembrane region" description="Helical" evidence="1">
    <location>
        <begin position="137"/>
        <end position="158"/>
    </location>
</feature>
<evidence type="ECO:0000313" key="3">
    <source>
        <dbReference type="Proteomes" id="UP000001194"/>
    </source>
</evidence>
<organism evidence="3">
    <name type="scientific">Laccaria bicolor (strain S238N-H82 / ATCC MYA-4686)</name>
    <name type="common">Bicoloured deceiver</name>
    <name type="synonym">Laccaria laccata var. bicolor</name>
    <dbReference type="NCBI Taxonomy" id="486041"/>
    <lineage>
        <taxon>Eukaryota</taxon>
        <taxon>Fungi</taxon>
        <taxon>Dikarya</taxon>
        <taxon>Basidiomycota</taxon>
        <taxon>Agaricomycotina</taxon>
        <taxon>Agaricomycetes</taxon>
        <taxon>Agaricomycetidae</taxon>
        <taxon>Agaricales</taxon>
        <taxon>Agaricineae</taxon>
        <taxon>Hydnangiaceae</taxon>
        <taxon>Laccaria</taxon>
    </lineage>
</organism>
<evidence type="ECO:0000313" key="2">
    <source>
        <dbReference type="EMBL" id="EDQ99092.1"/>
    </source>
</evidence>
<dbReference type="HOGENOM" id="CLU_1332123_0_0_1"/>
<keyword evidence="3" id="KW-1185">Reference proteome</keyword>
<dbReference type="EMBL" id="DS547173">
    <property type="protein sequence ID" value="EDQ99092.1"/>
    <property type="molecule type" value="Genomic_DNA"/>
</dbReference>
<evidence type="ECO:0000256" key="1">
    <source>
        <dbReference type="SAM" id="Phobius"/>
    </source>
</evidence>
<keyword evidence="1" id="KW-0472">Membrane</keyword>
<accession>B0E215</accession>
<dbReference type="KEGG" id="lbc:LACBIDRAFT_335338"/>
<dbReference type="InParanoid" id="B0E215"/>
<dbReference type="GeneID" id="6085901"/>
<keyword evidence="1" id="KW-0812">Transmembrane</keyword>
<dbReference type="AlphaFoldDB" id="B0E215"/>